<dbReference type="GO" id="GO:0015079">
    <property type="term" value="F:potassium ion transmembrane transporter activity"/>
    <property type="evidence" value="ECO:0007669"/>
    <property type="project" value="InterPro"/>
</dbReference>
<dbReference type="Pfam" id="PF02254">
    <property type="entry name" value="TrkA_N"/>
    <property type="match status" value="1"/>
</dbReference>
<evidence type="ECO:0000313" key="4">
    <source>
        <dbReference type="EMBL" id="MBU2690740.1"/>
    </source>
</evidence>
<dbReference type="InterPro" id="IPR050721">
    <property type="entry name" value="Trk_Ktr_HKT_K-transport"/>
</dbReference>
<organism evidence="4 5">
    <name type="scientific">Eiseniibacteriota bacterium</name>
    <dbReference type="NCBI Taxonomy" id="2212470"/>
    <lineage>
        <taxon>Bacteria</taxon>
        <taxon>Candidatus Eiseniibacteriota</taxon>
    </lineage>
</organism>
<dbReference type="EMBL" id="JAHJDP010000035">
    <property type="protein sequence ID" value="MBU2690740.1"/>
    <property type="molecule type" value="Genomic_DNA"/>
</dbReference>
<name>A0A948RTI6_UNCEI</name>
<dbReference type="SUPFAM" id="SSF51735">
    <property type="entry name" value="NAD(P)-binding Rossmann-fold domains"/>
    <property type="match status" value="1"/>
</dbReference>
<protein>
    <submittedName>
        <fullName evidence="4">TrkA family potassium uptake protein</fullName>
    </submittedName>
</protein>
<sequence>MFVVVVGAGRFGSLAAQALAEQGVSVTIIDQSLDILETLPESFSGFRLEGDAAELETLKRSRMDEADVVLAVTESDSLNLLVAQLARELFGVTRVVARIFDPVTESVYKHLDVTILCPTTLGLDNLLSGLLNPEKPGGSNPSKEKKDG</sequence>
<evidence type="ECO:0000256" key="1">
    <source>
        <dbReference type="ARBA" id="ARBA00022538"/>
    </source>
</evidence>
<evidence type="ECO:0000256" key="2">
    <source>
        <dbReference type="ARBA" id="ARBA00022958"/>
    </source>
</evidence>
<dbReference type="Proteomes" id="UP000777784">
    <property type="component" value="Unassembled WGS sequence"/>
</dbReference>
<dbReference type="AlphaFoldDB" id="A0A948RTI6"/>
<dbReference type="Gene3D" id="3.40.50.720">
    <property type="entry name" value="NAD(P)-binding Rossmann-like Domain"/>
    <property type="match status" value="1"/>
</dbReference>
<keyword evidence="2" id="KW-0630">Potassium</keyword>
<dbReference type="InterPro" id="IPR036291">
    <property type="entry name" value="NAD(P)-bd_dom_sf"/>
</dbReference>
<accession>A0A948RTI6</accession>
<feature type="domain" description="RCK N-terminal" evidence="3">
    <location>
        <begin position="1"/>
        <end position="115"/>
    </location>
</feature>
<dbReference type="PANTHER" id="PTHR43833">
    <property type="entry name" value="POTASSIUM CHANNEL PROTEIN 2-RELATED-RELATED"/>
    <property type="match status" value="1"/>
</dbReference>
<dbReference type="InterPro" id="IPR006036">
    <property type="entry name" value="K_uptake_TrkA"/>
</dbReference>
<dbReference type="GO" id="GO:0005886">
    <property type="term" value="C:plasma membrane"/>
    <property type="evidence" value="ECO:0007669"/>
    <property type="project" value="InterPro"/>
</dbReference>
<proteinExistence type="predicted"/>
<keyword evidence="1" id="KW-0633">Potassium transport</keyword>
<keyword evidence="1" id="KW-0813">Transport</keyword>
<evidence type="ECO:0000259" key="3">
    <source>
        <dbReference type="PROSITE" id="PS51201"/>
    </source>
</evidence>
<keyword evidence="1" id="KW-0406">Ion transport</keyword>
<evidence type="ECO:0000313" key="5">
    <source>
        <dbReference type="Proteomes" id="UP000777784"/>
    </source>
</evidence>
<gene>
    <name evidence="4" type="ORF">KJ970_07405</name>
</gene>
<dbReference type="PRINTS" id="PR00335">
    <property type="entry name" value="KUPTAKETRKA"/>
</dbReference>
<dbReference type="InterPro" id="IPR003148">
    <property type="entry name" value="RCK_N"/>
</dbReference>
<reference evidence="4" key="1">
    <citation type="submission" date="2021-05" db="EMBL/GenBank/DDBJ databases">
        <title>Energy efficiency and biological interactions define the core microbiome of deep oligotrophic groundwater.</title>
        <authorList>
            <person name="Mehrshad M."/>
            <person name="Lopez-Fernandez M."/>
            <person name="Bell E."/>
            <person name="Bernier-Latmani R."/>
            <person name="Bertilsson S."/>
            <person name="Dopson M."/>
        </authorList>
    </citation>
    <scope>NUCLEOTIDE SEQUENCE</scope>
    <source>
        <strain evidence="4">Modern_marine.mb.64</strain>
    </source>
</reference>
<dbReference type="PROSITE" id="PS51201">
    <property type="entry name" value="RCK_N"/>
    <property type="match status" value="1"/>
</dbReference>
<comment type="caution">
    <text evidence="4">The sequence shown here is derived from an EMBL/GenBank/DDBJ whole genome shotgun (WGS) entry which is preliminary data.</text>
</comment>